<sequence length="125" mass="13927">MADFAKWVVAAAPALGWPEGAPMDSYAANRETSDQSAIENNPVALAILRFTDAQKHWEGTATDLKPTLRHRFPALTDDPYGFPRQENKLSAALRRVQPPLRRRGIALSFERRGKSGERLIQITSV</sequence>
<comment type="caution">
    <text evidence="1">The sequence shown here is derived from an EMBL/GenBank/DDBJ whole genome shotgun (WGS) entry which is preliminary data.</text>
</comment>
<evidence type="ECO:0000313" key="2">
    <source>
        <dbReference type="Proteomes" id="UP001429564"/>
    </source>
</evidence>
<gene>
    <name evidence="1" type="ORF">DL239_21255</name>
</gene>
<name>A0ABX0WCP8_9RHOB</name>
<dbReference type="EMBL" id="QHLQ01000050">
    <property type="protein sequence ID" value="NIZ63488.1"/>
    <property type="molecule type" value="Genomic_DNA"/>
</dbReference>
<evidence type="ECO:0000313" key="1">
    <source>
        <dbReference type="EMBL" id="NIZ63488.1"/>
    </source>
</evidence>
<reference evidence="1 2" key="1">
    <citation type="submission" date="2018-05" db="EMBL/GenBank/DDBJ databases">
        <authorList>
            <person name="Zhang Y.-J."/>
        </authorList>
    </citation>
    <scope>NUCLEOTIDE SEQUENCE [LARGE SCALE GENOMIC DNA]</scope>
    <source>
        <strain evidence="1 2">CY04</strain>
    </source>
</reference>
<organism evidence="1 2">
    <name type="scientific">Parasedimentitalea denitrificans</name>
    <dbReference type="NCBI Taxonomy" id="2211118"/>
    <lineage>
        <taxon>Bacteria</taxon>
        <taxon>Pseudomonadati</taxon>
        <taxon>Pseudomonadota</taxon>
        <taxon>Alphaproteobacteria</taxon>
        <taxon>Rhodobacterales</taxon>
        <taxon>Paracoccaceae</taxon>
        <taxon>Parasedimentitalea</taxon>
    </lineage>
</organism>
<protein>
    <submittedName>
        <fullName evidence="1">Uncharacterized protein</fullName>
    </submittedName>
</protein>
<accession>A0ABX0WCP8</accession>
<proteinExistence type="predicted"/>
<keyword evidence="2" id="KW-1185">Reference proteome</keyword>
<dbReference type="Proteomes" id="UP001429564">
    <property type="component" value="Unassembled WGS sequence"/>
</dbReference>